<dbReference type="OrthoDB" id="8425246at2759"/>
<dbReference type="AlphaFoldDB" id="A0A2I4BTN7"/>
<protein>
    <submittedName>
        <fullName evidence="6">H-2 class I histocompatibility antigen, K-K alpha chain</fullName>
    </submittedName>
</protein>
<dbReference type="InterPro" id="IPR037055">
    <property type="entry name" value="MHC_I-like_Ag-recog_sf"/>
</dbReference>
<dbReference type="GO" id="GO:0006955">
    <property type="term" value="P:immune response"/>
    <property type="evidence" value="ECO:0007669"/>
    <property type="project" value="TreeGrafter"/>
</dbReference>
<name>A0A2I4BTN7_AUSLI</name>
<keyword evidence="5" id="KW-1185">Reference proteome</keyword>
<dbReference type="STRING" id="52670.A0A2I4BTN7"/>
<evidence type="ECO:0000259" key="4">
    <source>
        <dbReference type="Pfam" id="PF00129"/>
    </source>
</evidence>
<dbReference type="InParanoid" id="A0A2I4BTN7"/>
<dbReference type="InterPro" id="IPR050208">
    <property type="entry name" value="MHC_class-I_related"/>
</dbReference>
<dbReference type="RefSeq" id="XP_013871115.1">
    <property type="nucleotide sequence ID" value="XM_014015661.1"/>
</dbReference>
<dbReference type="PANTHER" id="PTHR16675:SF237">
    <property type="entry name" value="MHC CLASS I ANTIGEN TRANSCRIPT VARIANT 1-RELATED"/>
    <property type="match status" value="1"/>
</dbReference>
<dbReference type="Gene3D" id="3.30.500.10">
    <property type="entry name" value="MHC class I-like antigen recognition-like"/>
    <property type="match status" value="1"/>
</dbReference>
<gene>
    <name evidence="6" type="primary">LOC106522591</name>
</gene>
<dbReference type="GeneID" id="106522591"/>
<evidence type="ECO:0000313" key="5">
    <source>
        <dbReference type="Proteomes" id="UP000192220"/>
    </source>
</evidence>
<accession>A0A2I4BTN7</accession>
<feature type="non-terminal residue" evidence="6">
    <location>
        <position position="171"/>
    </location>
</feature>
<dbReference type="KEGG" id="alim:106522591"/>
<reference evidence="6" key="1">
    <citation type="submission" date="2025-08" db="UniProtKB">
        <authorList>
            <consortium name="RefSeq"/>
        </authorList>
    </citation>
    <scope>IDENTIFICATION</scope>
</reference>
<feature type="chain" id="PRO_5014196678" evidence="3">
    <location>
        <begin position="18"/>
        <end position="171"/>
    </location>
</feature>
<comment type="similarity">
    <text evidence="2">Belongs to the MHC class I family.</text>
</comment>
<dbReference type="PANTHER" id="PTHR16675">
    <property type="entry name" value="MHC CLASS I-RELATED"/>
    <property type="match status" value="1"/>
</dbReference>
<dbReference type="InterPro" id="IPR011162">
    <property type="entry name" value="MHC_I/II-like_Ag-recog"/>
</dbReference>
<dbReference type="FunFam" id="3.30.500.10:FF:000001">
    <property type="entry name" value="H-2 class I histocompatibility antigen, alpha chain"/>
    <property type="match status" value="1"/>
</dbReference>
<evidence type="ECO:0000313" key="6">
    <source>
        <dbReference type="RefSeq" id="XP_013871115.1"/>
    </source>
</evidence>
<organism evidence="5 6">
    <name type="scientific">Austrofundulus limnaeus</name>
    <name type="common">Annual killifish</name>
    <dbReference type="NCBI Taxonomy" id="52670"/>
    <lineage>
        <taxon>Eukaryota</taxon>
        <taxon>Metazoa</taxon>
        <taxon>Chordata</taxon>
        <taxon>Craniata</taxon>
        <taxon>Vertebrata</taxon>
        <taxon>Euteleostomi</taxon>
        <taxon>Actinopterygii</taxon>
        <taxon>Neopterygii</taxon>
        <taxon>Teleostei</taxon>
        <taxon>Neoteleostei</taxon>
        <taxon>Acanthomorphata</taxon>
        <taxon>Ovalentaria</taxon>
        <taxon>Atherinomorphae</taxon>
        <taxon>Cyprinodontiformes</taxon>
        <taxon>Rivulidae</taxon>
        <taxon>Austrofundulus</taxon>
    </lineage>
</organism>
<dbReference type="Proteomes" id="UP000192220">
    <property type="component" value="Unplaced"/>
</dbReference>
<evidence type="ECO:0000256" key="2">
    <source>
        <dbReference type="RuleBase" id="RU004439"/>
    </source>
</evidence>
<dbReference type="InterPro" id="IPR011161">
    <property type="entry name" value="MHC_I-like_Ag-recog"/>
</dbReference>
<feature type="signal peptide" evidence="3">
    <location>
        <begin position="1"/>
        <end position="17"/>
    </location>
</feature>
<dbReference type="InterPro" id="IPR001039">
    <property type="entry name" value="MHC_I_a_a1/a2"/>
</dbReference>
<dbReference type="GO" id="GO:0009897">
    <property type="term" value="C:external side of plasma membrane"/>
    <property type="evidence" value="ECO:0007669"/>
    <property type="project" value="TreeGrafter"/>
</dbReference>
<sequence>MKLFIFMFLVWIHSSAAVTHSLKYFYTGSSQIPNFPEFVTLGYVDDVPISYYDSNIGREVPKQDWMSRVTEEDPQYWQRNTGISQGEQQVFKAGIETLKQRFNQTGGVHIYQLMYGCEWDDETDQVKGYDQFGYDGEDFIALDLKSESFTAAKQQAVVTKHKWDNDKAWIA</sequence>
<dbReference type="PRINTS" id="PR01638">
    <property type="entry name" value="MHCCLASSI"/>
</dbReference>
<keyword evidence="1" id="KW-0325">Glycoprotein</keyword>
<proteinExistence type="inferred from homology"/>
<dbReference type="SUPFAM" id="SSF54452">
    <property type="entry name" value="MHC antigen-recognition domain"/>
    <property type="match status" value="1"/>
</dbReference>
<feature type="domain" description="MHC class I-like antigen recognition-like" evidence="4">
    <location>
        <begin position="19"/>
        <end position="167"/>
    </location>
</feature>
<evidence type="ECO:0000256" key="1">
    <source>
        <dbReference type="ARBA" id="ARBA00023180"/>
    </source>
</evidence>
<dbReference type="Pfam" id="PF00129">
    <property type="entry name" value="MHC_I"/>
    <property type="match status" value="1"/>
</dbReference>
<keyword evidence="3" id="KW-0732">Signal</keyword>
<evidence type="ECO:0000256" key="3">
    <source>
        <dbReference type="SAM" id="SignalP"/>
    </source>
</evidence>
<dbReference type="GO" id="GO:0005615">
    <property type="term" value="C:extracellular space"/>
    <property type="evidence" value="ECO:0007669"/>
    <property type="project" value="TreeGrafter"/>
</dbReference>